<dbReference type="PANTHER" id="PTHR34136">
    <property type="match status" value="1"/>
</dbReference>
<keyword evidence="2" id="KW-0808">Transferase</keyword>
<evidence type="ECO:0000313" key="3">
    <source>
        <dbReference type="EMBL" id="WNC71176.1"/>
    </source>
</evidence>
<evidence type="ECO:0000256" key="1">
    <source>
        <dbReference type="ARBA" id="ARBA00022676"/>
    </source>
</evidence>
<dbReference type="EMBL" id="CP134145">
    <property type="protein sequence ID" value="WNC71176.1"/>
    <property type="molecule type" value="Genomic_DNA"/>
</dbReference>
<name>A0ABY9TQS8_9GAMM</name>
<evidence type="ECO:0000256" key="2">
    <source>
        <dbReference type="ARBA" id="ARBA00022679"/>
    </source>
</evidence>
<dbReference type="RefSeq" id="WP_348390311.1">
    <property type="nucleotide sequence ID" value="NZ_CP134145.1"/>
</dbReference>
<dbReference type="NCBIfam" id="TIGR00696">
    <property type="entry name" value="wecG_tagA_cpsF"/>
    <property type="match status" value="1"/>
</dbReference>
<dbReference type="CDD" id="cd06533">
    <property type="entry name" value="Glyco_transf_WecG_TagA"/>
    <property type="match status" value="1"/>
</dbReference>
<protein>
    <submittedName>
        <fullName evidence="3">WecB/TagA/CpsF family glycosyltransferase</fullName>
    </submittedName>
</protein>
<reference evidence="4" key="1">
    <citation type="submission" date="2023-09" db="EMBL/GenBank/DDBJ databases">
        <authorList>
            <person name="Li S."/>
            <person name="Li X."/>
            <person name="Zhang C."/>
            <person name="Zhao Z."/>
        </authorList>
    </citation>
    <scope>NUCLEOTIDE SEQUENCE [LARGE SCALE GENOMIC DNA]</scope>
    <source>
        <strain evidence="4">SQ149</strain>
    </source>
</reference>
<gene>
    <name evidence="3" type="ORF">RGQ13_13730</name>
</gene>
<keyword evidence="4" id="KW-1185">Reference proteome</keyword>
<accession>A0ABY9TQS8</accession>
<keyword evidence="1" id="KW-0328">Glycosyltransferase</keyword>
<dbReference type="InterPro" id="IPR004629">
    <property type="entry name" value="WecG_TagA_CpsF"/>
</dbReference>
<organism evidence="3 4">
    <name type="scientific">Thalassotalea psychrophila</name>
    <dbReference type="NCBI Taxonomy" id="3065647"/>
    <lineage>
        <taxon>Bacteria</taxon>
        <taxon>Pseudomonadati</taxon>
        <taxon>Pseudomonadota</taxon>
        <taxon>Gammaproteobacteria</taxon>
        <taxon>Alteromonadales</taxon>
        <taxon>Colwelliaceae</taxon>
        <taxon>Thalassotalea</taxon>
    </lineage>
</organism>
<proteinExistence type="predicted"/>
<sequence>MFDSFSTIINMQVAVTNLQKALFKIIQKSQSKQPAYVCVSNVHMCMEVFDSNSFKSVVNQADLVLADGKPISWGQKLLGSAEAEQVRGQDIMNAICELSGIENLNVGFYGGSSDKLLKEVVSKLKKQYPDIQITYTYSPPFRPLKEDEDQQVIQDIKNADVNILFVGIGCPKQEIWMAEHKENLNCVMLGVGAAFDFIAGSKKHAPRWMQKLGLEWLFRLCSEPKRLWKRYLKQNPRFIYHFSKQLIKHKLKARKLERDKPQASN</sequence>
<dbReference type="PANTHER" id="PTHR34136:SF1">
    <property type="entry name" value="UDP-N-ACETYL-D-MANNOSAMINURONIC ACID TRANSFERASE"/>
    <property type="match status" value="1"/>
</dbReference>
<dbReference type="Pfam" id="PF03808">
    <property type="entry name" value="Glyco_tran_WecG"/>
    <property type="match status" value="1"/>
</dbReference>
<evidence type="ECO:0000313" key="4">
    <source>
        <dbReference type="Proteomes" id="UP001258994"/>
    </source>
</evidence>
<dbReference type="Proteomes" id="UP001258994">
    <property type="component" value="Chromosome"/>
</dbReference>